<dbReference type="EMBL" id="JADOEF010000001">
    <property type="protein sequence ID" value="MBF7811551.1"/>
    <property type="molecule type" value="Genomic_DNA"/>
</dbReference>
<organism evidence="2 5">
    <name type="scientific">Clostridium beijerinckii</name>
    <name type="common">Clostridium MP</name>
    <dbReference type="NCBI Taxonomy" id="1520"/>
    <lineage>
        <taxon>Bacteria</taxon>
        <taxon>Bacillati</taxon>
        <taxon>Bacillota</taxon>
        <taxon>Clostridia</taxon>
        <taxon>Eubacteriales</taxon>
        <taxon>Clostridiaceae</taxon>
        <taxon>Clostridium</taxon>
    </lineage>
</organism>
<evidence type="ECO:0000313" key="3">
    <source>
        <dbReference type="EMBL" id="NRT90961.1"/>
    </source>
</evidence>
<name>A0A1S8QYJ1_CLOBE</name>
<dbReference type="Proteomes" id="UP000631418">
    <property type="component" value="Unassembled WGS sequence"/>
</dbReference>
<protein>
    <submittedName>
        <fullName evidence="2">Uncharacterized protein</fullName>
    </submittedName>
</protein>
<dbReference type="Proteomes" id="UP001193748">
    <property type="component" value="Unassembled WGS sequence"/>
</dbReference>
<reference evidence="3" key="4">
    <citation type="journal article" date="2022" name="Nat. Biotechnol.">
        <title>Carbon-negative production of acetone and isopropanol by gas fermentation at industrial pilot scale.</title>
        <authorList>
            <person name="Liew F.E."/>
            <person name="Nogle R."/>
            <person name="Abdalla T."/>
            <person name="Rasor B.J."/>
            <person name="Canter C."/>
            <person name="Jensen R.O."/>
            <person name="Wang L."/>
            <person name="Strutz J."/>
            <person name="Chirania P."/>
            <person name="De Tissera S."/>
            <person name="Mueller A.P."/>
            <person name="Ruan Z."/>
            <person name="Gao A."/>
            <person name="Tran L."/>
            <person name="Engle N.L."/>
            <person name="Bromley J.C."/>
            <person name="Daniell J."/>
            <person name="Conrado R."/>
            <person name="Tschaplinski T.J."/>
            <person name="Giannone R.J."/>
            <person name="Hettich R.L."/>
            <person name="Karim A.S."/>
            <person name="Simpson S.D."/>
            <person name="Brown S.D."/>
            <person name="Leang C."/>
            <person name="Jewett M.C."/>
            <person name="Kopke M."/>
        </authorList>
    </citation>
    <scope>NUCLEOTIDE SEQUENCE</scope>
    <source>
        <strain evidence="3">DJ080</strain>
    </source>
</reference>
<sequence>MYNLYVRKIITAIIESDYKTIMVYKSRLADEEINLINEIACEYRKTIIFAFVKDIIFNTDETILIIE</sequence>
<evidence type="ECO:0000313" key="4">
    <source>
        <dbReference type="EMBL" id="NSB15884.1"/>
    </source>
</evidence>
<dbReference type="RefSeq" id="WP_011968997.1">
    <property type="nucleotide sequence ID" value="NZ_CP073279.1"/>
</dbReference>
<gene>
    <name evidence="3" type="ORF">B0H41_004640</name>
    <name evidence="4" type="ORF">BCD95_004143</name>
    <name evidence="1" type="ORF">IS491_23350</name>
    <name evidence="2" type="ORF">IS491_27160</name>
</gene>
<dbReference type="AlphaFoldDB" id="A0A1S8QYJ1"/>
<dbReference type="EMBL" id="JADOEF010000004">
    <property type="protein sequence ID" value="MBF7812272.1"/>
    <property type="molecule type" value="Genomic_DNA"/>
</dbReference>
<comment type="caution">
    <text evidence="2">The sequence shown here is derived from an EMBL/GenBank/DDBJ whole genome shotgun (WGS) entry which is preliminary data.</text>
</comment>
<evidence type="ECO:0000313" key="5">
    <source>
        <dbReference type="Proteomes" id="UP000631418"/>
    </source>
</evidence>
<dbReference type="EMBL" id="JABSWW010000001">
    <property type="protein sequence ID" value="NRT90961.1"/>
    <property type="molecule type" value="Genomic_DNA"/>
</dbReference>
<dbReference type="EMBL" id="JABTDW010000001">
    <property type="protein sequence ID" value="NSB15884.1"/>
    <property type="molecule type" value="Genomic_DNA"/>
</dbReference>
<proteinExistence type="predicted"/>
<accession>A0A1S8QYJ1</accession>
<reference evidence="4" key="2">
    <citation type="submission" date="2020-06" db="EMBL/GenBank/DDBJ databases">
        <title>Genomic insights into acetone-butanol-ethanol (ABE) fermentation by sequencing solventogenic clostridia strains.</title>
        <authorList>
            <person name="Brown S."/>
        </authorList>
    </citation>
    <scope>NUCLEOTIDE SEQUENCE</scope>
    <source>
        <strain evidence="4">DJ123</strain>
    </source>
</reference>
<evidence type="ECO:0000313" key="1">
    <source>
        <dbReference type="EMBL" id="MBF7811551.1"/>
    </source>
</evidence>
<evidence type="ECO:0000313" key="2">
    <source>
        <dbReference type="EMBL" id="MBF7812272.1"/>
    </source>
</evidence>
<dbReference type="Proteomes" id="UP000822184">
    <property type="component" value="Unassembled WGS sequence"/>
</dbReference>
<reference evidence="2" key="3">
    <citation type="submission" date="2020-11" db="EMBL/GenBank/DDBJ databases">
        <authorList>
            <person name="Thieme N."/>
            <person name="Liebl W."/>
            <person name="Zverlov V."/>
        </authorList>
    </citation>
    <scope>NUCLEOTIDE SEQUENCE</scope>
    <source>
        <strain evidence="2">NT08</strain>
    </source>
</reference>
<reference evidence="3" key="1">
    <citation type="submission" date="2020-05" db="EMBL/GenBank/DDBJ databases">
        <authorList>
            <person name="Brown S."/>
            <person name="Huntemann M."/>
            <person name="Clum A."/>
            <person name="Spunde A."/>
            <person name="Palaniappan K."/>
            <person name="Ritter S."/>
            <person name="Mikhailova N."/>
            <person name="Chen I.-M."/>
            <person name="Stamatis D."/>
            <person name="Reddy T."/>
            <person name="O'Malley R."/>
            <person name="Daum C."/>
            <person name="Shapiro N."/>
            <person name="Ivanova N."/>
            <person name="Kyrpides N."/>
            <person name="Woyke T."/>
        </authorList>
    </citation>
    <scope>NUCLEOTIDE SEQUENCE</scope>
    <source>
        <strain evidence="3">DJ080</strain>
    </source>
</reference>